<feature type="domain" description="GBF-interacting protein 1 N-terminal" evidence="2">
    <location>
        <begin position="41"/>
        <end position="100"/>
    </location>
</feature>
<feature type="region of interest" description="Disordered" evidence="1">
    <location>
        <begin position="291"/>
        <end position="332"/>
    </location>
</feature>
<feature type="compositionally biased region" description="Gly residues" evidence="1">
    <location>
        <begin position="7"/>
        <end position="30"/>
    </location>
</feature>
<reference evidence="4" key="1">
    <citation type="journal article" date="2016" name="Nature">
        <title>The genome of the seagrass Zostera marina reveals angiosperm adaptation to the sea.</title>
        <authorList>
            <person name="Olsen J.L."/>
            <person name="Rouze P."/>
            <person name="Verhelst B."/>
            <person name="Lin Y.-C."/>
            <person name="Bayer T."/>
            <person name="Collen J."/>
            <person name="Dattolo E."/>
            <person name="De Paoli E."/>
            <person name="Dittami S."/>
            <person name="Maumus F."/>
            <person name="Michel G."/>
            <person name="Kersting A."/>
            <person name="Lauritano C."/>
            <person name="Lohaus R."/>
            <person name="Toepel M."/>
            <person name="Tonon T."/>
            <person name="Vanneste K."/>
            <person name="Amirebrahimi M."/>
            <person name="Brakel J."/>
            <person name="Bostroem C."/>
            <person name="Chovatia M."/>
            <person name="Grimwood J."/>
            <person name="Jenkins J.W."/>
            <person name="Jueterbock A."/>
            <person name="Mraz A."/>
            <person name="Stam W.T."/>
            <person name="Tice H."/>
            <person name="Bornberg-Bauer E."/>
            <person name="Green P.J."/>
            <person name="Pearson G.A."/>
            <person name="Procaccini G."/>
            <person name="Duarte C.M."/>
            <person name="Schmutz J."/>
            <person name="Reusch T.B.H."/>
            <person name="Van de Peer Y."/>
        </authorList>
    </citation>
    <scope>NUCLEOTIDE SEQUENCE [LARGE SCALE GENOMIC DNA]</scope>
    <source>
        <strain evidence="4">cv. Finnish</strain>
    </source>
</reference>
<sequence>MISGSTSRGGRGGRGKGGGASGGSGGGRGKGTTTSRLNIAIPNEARETIQTIKEITGIQSDDEVYAMLRECSMDPNETAQQLLLQDTFHEVRRRRDKRKENLGNKDSVDSNWRPGIQGQGGRSGRGNSSSRYLSHDAGGAKNLPTAKKEVFARHGPENVKKTMTQNVENKSSPLMSNSISNGPATHVKQTQVVSSLSTQKTIVQTTASNSGITFTKENVTAETFKSQRSTSPENINIKNGQTSSLVSNPVVELALDFVIADLRDQKIDAEPTRETSDTAGLSTHHQDEKLLDKFNGHGSNDNSEESQVSISSGKGPSGSRPSSNYGNPSQQLFGSQKVVPVKEWKPKQTNTDPVHSSDKIGRSYVQSAASEPSTNQASSEETTINVLQKKRRESKISDHVIFPTHIQVPKSERTTLNFGSFTGNFYSSPCLVDESEDKNSINVLLSSESSQDIEEPSSSIENELPVLQDDSVHPQSPEHIPGNSSFDLSNAVAEVSNTPIQNHDQPQQEAFLSPDGSQYTAIQGVYGLIPPIVRNSFAAFENSEPQASHNTSRLPGFVVQQPFDPSANYYTQIYHPATNGDGRYSPFHLTRPTTNHSATLSSPADQSQQESVDSPIQSTSVTAPVVVTQIPPTLIQTTIPIPQQPVPFFRQTTGVHVSPYPTNYIPYPYFSPFFLPPHPFISSAAFPQQNPTPPIYPSVAAAAATGHAKYPVSQFKMGTSSTHSVHVGMPPGYGQYNPSSSAATTVNSANSQEEQTNSQHKESNEYHPGLHQPVASEATTVWIPSPVLGHEIPGLQPSFYNLPPGQQQLPFTTTPTTNPTLPSPHPHLHSTFPGIFHPSQIPSAAAVHPILQHSQAVGGAEIVGGPQPGGGVYPPHQPQQPQQQQQQQQQHPPLNWAGNNY</sequence>
<dbReference type="PANTHER" id="PTHR46775:SF1">
    <property type="entry name" value="FLOCCULATION PROTEIN (DUF1296)"/>
    <property type="match status" value="1"/>
</dbReference>
<accession>A0A0K9Q5W2</accession>
<proteinExistence type="predicted"/>
<feature type="compositionally biased region" description="Polar residues" evidence="1">
    <location>
        <begin position="297"/>
        <end position="308"/>
    </location>
</feature>
<feature type="region of interest" description="Disordered" evidence="1">
    <location>
        <begin position="94"/>
        <end position="144"/>
    </location>
</feature>
<dbReference type="Pfam" id="PF06972">
    <property type="entry name" value="GIP1_N"/>
    <property type="match status" value="1"/>
</dbReference>
<comment type="caution">
    <text evidence="3">The sequence shown here is derived from an EMBL/GenBank/DDBJ whole genome shotgun (WGS) entry which is preliminary data.</text>
</comment>
<feature type="region of interest" description="Disordered" evidence="1">
    <location>
        <begin position="860"/>
        <end position="901"/>
    </location>
</feature>
<feature type="region of interest" description="Disordered" evidence="1">
    <location>
        <begin position="581"/>
        <end position="615"/>
    </location>
</feature>
<feature type="region of interest" description="Disordered" evidence="1">
    <location>
        <begin position="364"/>
        <end position="385"/>
    </location>
</feature>
<protein>
    <recommendedName>
        <fullName evidence="2">GBF-interacting protein 1 N-terminal domain-containing protein</fullName>
    </recommendedName>
</protein>
<evidence type="ECO:0000256" key="1">
    <source>
        <dbReference type="SAM" id="MobiDB-lite"/>
    </source>
</evidence>
<dbReference type="InterPro" id="IPR044277">
    <property type="entry name" value="GIP1"/>
</dbReference>
<dbReference type="AlphaFoldDB" id="A0A0K9Q5W2"/>
<dbReference type="STRING" id="29655.A0A0K9Q5W2"/>
<feature type="region of interest" description="Disordered" evidence="1">
    <location>
        <begin position="730"/>
        <end position="770"/>
    </location>
</feature>
<keyword evidence="4" id="KW-1185">Reference proteome</keyword>
<dbReference type="PANTHER" id="PTHR46775">
    <property type="entry name" value="FLOCCULATION PROTEIN (DUF1296)"/>
    <property type="match status" value="1"/>
</dbReference>
<dbReference type="OMA" id="HYAPNYL"/>
<dbReference type="GO" id="GO:0051082">
    <property type="term" value="F:unfolded protein binding"/>
    <property type="evidence" value="ECO:0000318"/>
    <property type="project" value="GO_Central"/>
</dbReference>
<dbReference type="InterPro" id="IPR009060">
    <property type="entry name" value="UBA-like_sf"/>
</dbReference>
<evidence type="ECO:0000313" key="4">
    <source>
        <dbReference type="Proteomes" id="UP000036987"/>
    </source>
</evidence>
<dbReference type="InterPro" id="IPR009719">
    <property type="entry name" value="GIP1_N"/>
</dbReference>
<feature type="compositionally biased region" description="Low complexity" evidence="1">
    <location>
        <begin position="739"/>
        <end position="751"/>
    </location>
</feature>
<evidence type="ECO:0000259" key="2">
    <source>
        <dbReference type="Pfam" id="PF06972"/>
    </source>
</evidence>
<dbReference type="OrthoDB" id="753279at2759"/>
<feature type="compositionally biased region" description="Polar residues" evidence="1">
    <location>
        <begin position="591"/>
        <end position="615"/>
    </location>
</feature>
<name>A0A0K9Q5W2_ZOSMR</name>
<feature type="compositionally biased region" description="Low complexity" evidence="1">
    <location>
        <begin position="879"/>
        <end position="893"/>
    </location>
</feature>
<feature type="compositionally biased region" description="Low complexity" evidence="1">
    <location>
        <begin position="309"/>
        <end position="323"/>
    </location>
</feature>
<organism evidence="3 4">
    <name type="scientific">Zostera marina</name>
    <name type="common">Eelgrass</name>
    <dbReference type="NCBI Taxonomy" id="29655"/>
    <lineage>
        <taxon>Eukaryota</taxon>
        <taxon>Viridiplantae</taxon>
        <taxon>Streptophyta</taxon>
        <taxon>Embryophyta</taxon>
        <taxon>Tracheophyta</taxon>
        <taxon>Spermatophyta</taxon>
        <taxon>Magnoliopsida</taxon>
        <taxon>Liliopsida</taxon>
        <taxon>Zosteraceae</taxon>
        <taxon>Zostera</taxon>
    </lineage>
</organism>
<dbReference type="EMBL" id="LFYR01000104">
    <property type="protein sequence ID" value="KMZ75975.1"/>
    <property type="molecule type" value="Genomic_DNA"/>
</dbReference>
<gene>
    <name evidence="3" type="ORF">ZOSMA_108G00130</name>
</gene>
<dbReference type="Proteomes" id="UP000036987">
    <property type="component" value="Unassembled WGS sequence"/>
</dbReference>
<evidence type="ECO:0000313" key="3">
    <source>
        <dbReference type="EMBL" id="KMZ75975.1"/>
    </source>
</evidence>
<feature type="compositionally biased region" description="Basic and acidic residues" evidence="1">
    <location>
        <begin position="98"/>
        <end position="108"/>
    </location>
</feature>
<feature type="region of interest" description="Disordered" evidence="1">
    <location>
        <begin position="1"/>
        <end position="42"/>
    </location>
</feature>
<dbReference type="SUPFAM" id="SSF46934">
    <property type="entry name" value="UBA-like"/>
    <property type="match status" value="1"/>
</dbReference>